<keyword evidence="1" id="KW-0521">NADP</keyword>
<proteinExistence type="inferred from homology"/>
<keyword evidence="1" id="KW-0560">Oxidoreductase</keyword>
<comment type="catalytic activity">
    <reaction evidence="1">
        <text>a long-chain fatty acyl-CoA + 2 NADPH + 2 H(+) = a long-chain primary fatty alcohol + 2 NADP(+) + CoA</text>
        <dbReference type="Rhea" id="RHEA:52716"/>
        <dbReference type="ChEBI" id="CHEBI:15378"/>
        <dbReference type="ChEBI" id="CHEBI:57287"/>
        <dbReference type="ChEBI" id="CHEBI:57783"/>
        <dbReference type="ChEBI" id="CHEBI:58349"/>
        <dbReference type="ChEBI" id="CHEBI:77396"/>
        <dbReference type="ChEBI" id="CHEBI:83139"/>
        <dbReference type="EC" id="1.2.1.84"/>
    </reaction>
</comment>
<dbReference type="EC" id="1.2.1.84" evidence="1"/>
<comment type="similarity">
    <text evidence="1">Belongs to the fatty acyl-CoA reductase family.</text>
</comment>
<dbReference type="AlphaFoldDB" id="A0A9N9XF91"/>
<dbReference type="GO" id="GO:0102965">
    <property type="term" value="F:alcohol-forming long-chain fatty acyl-CoA reductase activity"/>
    <property type="evidence" value="ECO:0007669"/>
    <property type="project" value="UniProtKB-EC"/>
</dbReference>
<dbReference type="PANTHER" id="PTHR11011">
    <property type="entry name" value="MALE STERILITY PROTEIN 2-RELATED"/>
    <property type="match status" value="1"/>
</dbReference>
<gene>
    <name evidence="3" type="ORF">DIABBA_LOCUS10032</name>
</gene>
<dbReference type="GO" id="GO:0080019">
    <property type="term" value="F:alcohol-forming very long-chain fatty acyl-CoA reductase activity"/>
    <property type="evidence" value="ECO:0007669"/>
    <property type="project" value="InterPro"/>
</dbReference>
<keyword evidence="4" id="KW-1185">Reference proteome</keyword>
<dbReference type="GO" id="GO:0035336">
    <property type="term" value="P:long-chain fatty-acyl-CoA metabolic process"/>
    <property type="evidence" value="ECO:0007669"/>
    <property type="project" value="TreeGrafter"/>
</dbReference>
<keyword evidence="1" id="KW-0443">Lipid metabolism</keyword>
<protein>
    <recommendedName>
        <fullName evidence="1">Fatty acyl-CoA reductase</fullName>
        <ecNumber evidence="1">1.2.1.84</ecNumber>
    </recommendedName>
</protein>
<dbReference type="InterPro" id="IPR036291">
    <property type="entry name" value="NAD(P)-bd_dom_sf"/>
</dbReference>
<evidence type="ECO:0000313" key="3">
    <source>
        <dbReference type="EMBL" id="CAG9837006.1"/>
    </source>
</evidence>
<dbReference type="EMBL" id="OU898281">
    <property type="protein sequence ID" value="CAG9837006.1"/>
    <property type="molecule type" value="Genomic_DNA"/>
</dbReference>
<dbReference type="GO" id="GO:0005777">
    <property type="term" value="C:peroxisome"/>
    <property type="evidence" value="ECO:0007669"/>
    <property type="project" value="TreeGrafter"/>
</dbReference>
<name>A0A9N9XF91_DIABA</name>
<dbReference type="PANTHER" id="PTHR11011:SF116">
    <property type="entry name" value="FATTY ACYL-COA REDUCTASE CG5065-RELATED"/>
    <property type="match status" value="1"/>
</dbReference>
<dbReference type="Pfam" id="PF07993">
    <property type="entry name" value="NAD_binding_4"/>
    <property type="match status" value="1"/>
</dbReference>
<organism evidence="3 4">
    <name type="scientific">Diabrotica balteata</name>
    <name type="common">Banded cucumber beetle</name>
    <dbReference type="NCBI Taxonomy" id="107213"/>
    <lineage>
        <taxon>Eukaryota</taxon>
        <taxon>Metazoa</taxon>
        <taxon>Ecdysozoa</taxon>
        <taxon>Arthropoda</taxon>
        <taxon>Hexapoda</taxon>
        <taxon>Insecta</taxon>
        <taxon>Pterygota</taxon>
        <taxon>Neoptera</taxon>
        <taxon>Endopterygota</taxon>
        <taxon>Coleoptera</taxon>
        <taxon>Polyphaga</taxon>
        <taxon>Cucujiformia</taxon>
        <taxon>Chrysomeloidea</taxon>
        <taxon>Chrysomelidae</taxon>
        <taxon>Galerucinae</taxon>
        <taxon>Diabroticina</taxon>
        <taxon>Diabroticites</taxon>
        <taxon>Diabrotica</taxon>
    </lineage>
</organism>
<reference evidence="3" key="1">
    <citation type="submission" date="2022-01" db="EMBL/GenBank/DDBJ databases">
        <authorList>
            <person name="King R."/>
        </authorList>
    </citation>
    <scope>NUCLEOTIDE SEQUENCE</scope>
</reference>
<dbReference type="Gene3D" id="3.40.50.720">
    <property type="entry name" value="NAD(P)-binding Rossmann-like Domain"/>
    <property type="match status" value="1"/>
</dbReference>
<keyword evidence="1" id="KW-0444">Lipid biosynthesis</keyword>
<evidence type="ECO:0000256" key="1">
    <source>
        <dbReference type="RuleBase" id="RU363097"/>
    </source>
</evidence>
<dbReference type="InterPro" id="IPR026055">
    <property type="entry name" value="FAR"/>
</dbReference>
<evidence type="ECO:0000313" key="4">
    <source>
        <dbReference type="Proteomes" id="UP001153709"/>
    </source>
</evidence>
<accession>A0A9N9XF91</accession>
<dbReference type="SUPFAM" id="SSF51735">
    <property type="entry name" value="NAD(P)-binding Rossmann-fold domains"/>
    <property type="match status" value="1"/>
</dbReference>
<dbReference type="InterPro" id="IPR013120">
    <property type="entry name" value="FAR_NAD-bd"/>
</dbReference>
<comment type="function">
    <text evidence="1">Catalyzes the reduction of fatty acyl-CoA to fatty alcohols.</text>
</comment>
<dbReference type="Proteomes" id="UP001153709">
    <property type="component" value="Chromosome 6"/>
</dbReference>
<sequence length="187" mass="21479">MYSDVRSFYKNKNILLTGGTGFLGKLIIEKLLRTCDVEGIYLIVKPKKGLSPEERLRNLLEEPINIVFHCGATLNMDLKLQDAVITNVRGTMELLELINESEQIQAFVQVSTAFSNCYEKVIEEKFYETPIKPELLIQMSEDMNPEMFNSISGKLTLLHYTLKYTLFGLATIPIYKTLARLCFRKKK</sequence>
<feature type="domain" description="Thioester reductase (TE)" evidence="2">
    <location>
        <begin position="60"/>
        <end position="145"/>
    </location>
</feature>
<dbReference type="OrthoDB" id="8195591at2759"/>
<evidence type="ECO:0000259" key="2">
    <source>
        <dbReference type="Pfam" id="PF07993"/>
    </source>
</evidence>